<organism evidence="1 2">
    <name type="scientific">Actinomadura algeriensis</name>
    <dbReference type="NCBI Taxonomy" id="1679523"/>
    <lineage>
        <taxon>Bacteria</taxon>
        <taxon>Bacillati</taxon>
        <taxon>Actinomycetota</taxon>
        <taxon>Actinomycetes</taxon>
        <taxon>Streptosporangiales</taxon>
        <taxon>Thermomonosporaceae</taxon>
        <taxon>Actinomadura</taxon>
    </lineage>
</organism>
<comment type="caution">
    <text evidence="1">The sequence shown here is derived from an EMBL/GenBank/DDBJ whole genome shotgun (WGS) entry which is preliminary data.</text>
</comment>
<sequence length="231" mass="25258">MRGNERLFHPWKLAWDEVDPGRHPFDPGGALDVVRGLAPAGRVPSGEVLQGRDGRRAGFDWANAMSAALVDRYGRWTIGWRWGHDESEFGGGPVASWCCPPHSVTTPDETLDRVARSLVEWRAFIEDVAERFARFPVRAAPPEDREWMWERAAVHLITRTIDCTGAGDAWYGTCEAVLGWFLAAAGVPAVEAAALVERAIGGRFGSWTAPEPAVVADVGERLAAGLADRDD</sequence>
<evidence type="ECO:0000313" key="2">
    <source>
        <dbReference type="Proteomes" id="UP000627838"/>
    </source>
</evidence>
<proteinExistence type="predicted"/>
<keyword evidence="2" id="KW-1185">Reference proteome</keyword>
<evidence type="ECO:0008006" key="3">
    <source>
        <dbReference type="Google" id="ProtNLM"/>
    </source>
</evidence>
<dbReference type="RefSeq" id="WP_225961152.1">
    <property type="nucleotide sequence ID" value="NZ_JADBDZ010000001.1"/>
</dbReference>
<evidence type="ECO:0000313" key="1">
    <source>
        <dbReference type="EMBL" id="MBE1532779.1"/>
    </source>
</evidence>
<dbReference type="Proteomes" id="UP000627838">
    <property type="component" value="Unassembled WGS sequence"/>
</dbReference>
<gene>
    <name evidence="1" type="ORF">H4W34_002612</name>
</gene>
<dbReference type="EMBL" id="JADBDZ010000001">
    <property type="protein sequence ID" value="MBE1532779.1"/>
    <property type="molecule type" value="Genomic_DNA"/>
</dbReference>
<name>A0ABR9JQC6_9ACTN</name>
<reference evidence="1 2" key="1">
    <citation type="submission" date="2020-10" db="EMBL/GenBank/DDBJ databases">
        <title>Sequencing the genomes of 1000 actinobacteria strains.</title>
        <authorList>
            <person name="Klenk H.-P."/>
        </authorList>
    </citation>
    <scope>NUCLEOTIDE SEQUENCE [LARGE SCALE GENOMIC DNA]</scope>
    <source>
        <strain evidence="1 2">DSM 46744</strain>
    </source>
</reference>
<accession>A0ABR9JQC6</accession>
<protein>
    <recommendedName>
        <fullName evidence="3">ADP-ribosylglycohydrolase</fullName>
    </recommendedName>
</protein>